<gene>
    <name evidence="1" type="ORF">QSP1433_LOCUS3666</name>
</gene>
<accession>A0A7S2W7U1</accession>
<dbReference type="AlphaFoldDB" id="A0A7S2W7U1"/>
<sequence length="681" mass="76496">MKEDKVFEKWNLPWPKEYCQFQTPFGIGLCKHYGYICIVSENMLMVMRLQGPSAPKLDTGSLFEQPYYYYERNVKESRAAYESSNSRHLDLLVEVDFEATDVSLLLGMNHGYGRWQEGRGRVRKQSPSILGFDWANTGILCVLYADGVIKMLGVPDVERGFEMTEYTCSFGDSNQSVKEQLTQKIPCCVAWQQSSTILALGTRKMPSEVSLWRVENGENGLTALSASFLAQFEPLGHEDNVWTSALCWLDEETLITGHTNGRVKVYKVTDGQSEGLCSCKFLHDLTDNVPVYTVQHLTSHRNQVIISQGMLLTWVRDALVPTEGKLSTTMTEPVTGIDWLDDSTVVVLTLDGTMTCLRWSPSKLICVNLIAGSRTQVAPTYVPAIGLVASINKAMVITLFLERDFVANKRNNRLRGAFPKLTTFPIDIPLKDMIESLSRTDPPFLLHDIAWVVTNTDVAQKQMIDILETFSPTDAGPFAQVVFGILVCMISASKKASRERMGHLEYSSLMDICKRVNMDDLTLYQQHAQKRWVIQCLQKASVDHKRIFLAMADLASCMHACKLLDPDEVALVRRVYEKLGTKADQARFDDQLTTGYPRRDANLPPIDYSPHTLGLVVPGRGMRDMLSLQMLETRKVLRCLVCGATTCPHENVQLTFIPPRAYLSCILCALPLVDNASMIPL</sequence>
<dbReference type="SUPFAM" id="SSF50978">
    <property type="entry name" value="WD40 repeat-like"/>
    <property type="match status" value="1"/>
</dbReference>
<dbReference type="InterPro" id="IPR036322">
    <property type="entry name" value="WD40_repeat_dom_sf"/>
</dbReference>
<dbReference type="Gene3D" id="2.130.10.10">
    <property type="entry name" value="YVTN repeat-like/Quinoprotein amine dehydrogenase"/>
    <property type="match status" value="1"/>
</dbReference>
<organism evidence="1">
    <name type="scientific">Mucochytrium quahogii</name>
    <dbReference type="NCBI Taxonomy" id="96639"/>
    <lineage>
        <taxon>Eukaryota</taxon>
        <taxon>Sar</taxon>
        <taxon>Stramenopiles</taxon>
        <taxon>Bigyra</taxon>
        <taxon>Labyrinthulomycetes</taxon>
        <taxon>Thraustochytrida</taxon>
        <taxon>Thraustochytriidae</taxon>
        <taxon>Mucochytrium</taxon>
    </lineage>
</organism>
<reference evidence="1" key="1">
    <citation type="submission" date="2021-01" db="EMBL/GenBank/DDBJ databases">
        <authorList>
            <person name="Corre E."/>
            <person name="Pelletier E."/>
            <person name="Niang G."/>
            <person name="Scheremetjew M."/>
            <person name="Finn R."/>
            <person name="Kale V."/>
            <person name="Holt S."/>
            <person name="Cochrane G."/>
            <person name="Meng A."/>
            <person name="Brown T."/>
            <person name="Cohen L."/>
        </authorList>
    </citation>
    <scope>NUCLEOTIDE SEQUENCE</scope>
    <source>
        <strain evidence="1">NY070348D</strain>
    </source>
</reference>
<dbReference type="InterPro" id="IPR015943">
    <property type="entry name" value="WD40/YVTN_repeat-like_dom_sf"/>
</dbReference>
<protein>
    <submittedName>
        <fullName evidence="1">Uncharacterized protein</fullName>
    </submittedName>
</protein>
<evidence type="ECO:0000313" key="1">
    <source>
        <dbReference type="EMBL" id="CAD9671714.1"/>
    </source>
</evidence>
<dbReference type="EMBL" id="HBHK01006115">
    <property type="protein sequence ID" value="CAD9671714.1"/>
    <property type="molecule type" value="Transcribed_RNA"/>
</dbReference>
<name>A0A7S2W7U1_9STRA</name>
<proteinExistence type="predicted"/>